<dbReference type="Proteomes" id="UP001595476">
    <property type="component" value="Unassembled WGS sequence"/>
</dbReference>
<dbReference type="GO" id="GO:0016787">
    <property type="term" value="F:hydrolase activity"/>
    <property type="evidence" value="ECO:0007669"/>
    <property type="project" value="UniProtKB-KW"/>
</dbReference>
<name>A0ABV7HEZ1_9GAMM</name>
<protein>
    <submittedName>
        <fullName evidence="2">Serine hydrolase domain-containing protein</fullName>
        <ecNumber evidence="2">3.-.-.-</ecNumber>
    </submittedName>
</protein>
<keyword evidence="3" id="KW-1185">Reference proteome</keyword>
<evidence type="ECO:0000313" key="2">
    <source>
        <dbReference type="EMBL" id="MFC3151228.1"/>
    </source>
</evidence>
<evidence type="ECO:0000259" key="1">
    <source>
        <dbReference type="Pfam" id="PF00144"/>
    </source>
</evidence>
<dbReference type="PANTHER" id="PTHR43319:SF3">
    <property type="entry name" value="BETA-LACTAMASE-RELATED DOMAIN-CONTAINING PROTEIN"/>
    <property type="match status" value="1"/>
</dbReference>
<sequence>MSFPIANINLLRKPLHLSNTDFDLVQITQIMPDEEFGEQVGMTEASKERIWKATEQLYKTGTQPAITLCLRKNGKILLHRSIGHASGNGPNDTNNSEKVVATADMPVCLYSASKAVTALVMHKMAEQGAVNLLDPVSFYLPEFARHGKGNITLHQILSHRGGIPGLPKGIPLDTIYDEDKVWELLCDSKPITVDGSKLAYHAITGGFVFQHVVKKVMGVTINEYLDQHFRQPMDMKYFTFGLEEEHRNQVAQNYATGPNAPFPMSWLVKRALGASFPEAAMISNDYRWMDCTIPAANLYASAEEISRFYQMLLNQGEWNGKQILEPETVIRATHPFGDFSFDRTMMIPMRYSAGLMLGGKPFGMWGKNTENAYGHIGLINKMCWADPDRDISVAILTTGLALASHHIPCLVKLMHVINKECS</sequence>
<keyword evidence="2" id="KW-0378">Hydrolase</keyword>
<organism evidence="2 3">
    <name type="scientific">Litoribrevibacter euphylliae</name>
    <dbReference type="NCBI Taxonomy" id="1834034"/>
    <lineage>
        <taxon>Bacteria</taxon>
        <taxon>Pseudomonadati</taxon>
        <taxon>Pseudomonadota</taxon>
        <taxon>Gammaproteobacteria</taxon>
        <taxon>Oceanospirillales</taxon>
        <taxon>Oceanospirillaceae</taxon>
        <taxon>Litoribrevibacter</taxon>
    </lineage>
</organism>
<accession>A0ABV7HEZ1</accession>
<dbReference type="EC" id="3.-.-.-" evidence="2"/>
<evidence type="ECO:0000313" key="3">
    <source>
        <dbReference type="Proteomes" id="UP001595476"/>
    </source>
</evidence>
<proteinExistence type="predicted"/>
<dbReference type="Pfam" id="PF00144">
    <property type="entry name" value="Beta-lactamase"/>
    <property type="match status" value="1"/>
</dbReference>
<dbReference type="SUPFAM" id="SSF56601">
    <property type="entry name" value="beta-lactamase/transpeptidase-like"/>
    <property type="match status" value="1"/>
</dbReference>
<dbReference type="RefSeq" id="WP_386719599.1">
    <property type="nucleotide sequence ID" value="NZ_JBHRSZ010000004.1"/>
</dbReference>
<dbReference type="InterPro" id="IPR001466">
    <property type="entry name" value="Beta-lactam-related"/>
</dbReference>
<comment type="caution">
    <text evidence="2">The sequence shown here is derived from an EMBL/GenBank/DDBJ whole genome shotgun (WGS) entry which is preliminary data.</text>
</comment>
<dbReference type="PANTHER" id="PTHR43319">
    <property type="entry name" value="BETA-LACTAMASE-RELATED"/>
    <property type="match status" value="1"/>
</dbReference>
<feature type="domain" description="Beta-lactamase-related" evidence="1">
    <location>
        <begin position="57"/>
        <end position="401"/>
    </location>
</feature>
<dbReference type="Gene3D" id="3.40.710.10">
    <property type="entry name" value="DD-peptidase/beta-lactamase superfamily"/>
    <property type="match status" value="1"/>
</dbReference>
<dbReference type="EMBL" id="JBHRSZ010000004">
    <property type="protein sequence ID" value="MFC3151228.1"/>
    <property type="molecule type" value="Genomic_DNA"/>
</dbReference>
<gene>
    <name evidence="2" type="ORF">ACFOEK_09350</name>
</gene>
<reference evidence="3" key="1">
    <citation type="journal article" date="2019" name="Int. J. Syst. Evol. Microbiol.">
        <title>The Global Catalogue of Microorganisms (GCM) 10K type strain sequencing project: providing services to taxonomists for standard genome sequencing and annotation.</title>
        <authorList>
            <consortium name="The Broad Institute Genomics Platform"/>
            <consortium name="The Broad Institute Genome Sequencing Center for Infectious Disease"/>
            <person name="Wu L."/>
            <person name="Ma J."/>
        </authorList>
    </citation>
    <scope>NUCLEOTIDE SEQUENCE [LARGE SCALE GENOMIC DNA]</scope>
    <source>
        <strain evidence="3">KCTC 52438</strain>
    </source>
</reference>
<dbReference type="InterPro" id="IPR052907">
    <property type="entry name" value="Beta-lactamase/esterase"/>
</dbReference>
<dbReference type="InterPro" id="IPR012338">
    <property type="entry name" value="Beta-lactam/transpept-like"/>
</dbReference>